<comment type="caution">
    <text evidence="1">The sequence shown here is derived from an EMBL/GenBank/DDBJ whole genome shotgun (WGS) entry which is preliminary data.</text>
</comment>
<accession>A0A7W3QJ99</accession>
<dbReference type="RefSeq" id="WP_182841637.1">
    <property type="nucleotide sequence ID" value="NZ_BAAALP010000008.1"/>
</dbReference>
<sequence>MAIARKGTRRIDVDGTAYLWKVRRRPTYSQGIGESPLTFVVERAEEPGALLVVSLPCAHPRNRVGLPSATVLPGTVAEAVRVALGRGWCPGRPGPAFRVTLENAVTAA</sequence>
<name>A0A7W3QJ99_ACTNM</name>
<organism evidence="1 2">
    <name type="scientific">Actinomadura namibiensis</name>
    <dbReference type="NCBI Taxonomy" id="182080"/>
    <lineage>
        <taxon>Bacteria</taxon>
        <taxon>Bacillati</taxon>
        <taxon>Actinomycetota</taxon>
        <taxon>Actinomycetes</taxon>
        <taxon>Streptosporangiales</taxon>
        <taxon>Thermomonosporaceae</taxon>
        <taxon>Actinomadura</taxon>
    </lineage>
</organism>
<evidence type="ECO:0000313" key="1">
    <source>
        <dbReference type="EMBL" id="MBA8949135.1"/>
    </source>
</evidence>
<gene>
    <name evidence="1" type="ORF">HNR61_000733</name>
</gene>
<dbReference type="Proteomes" id="UP000572680">
    <property type="component" value="Unassembled WGS sequence"/>
</dbReference>
<proteinExistence type="predicted"/>
<reference evidence="1 2" key="1">
    <citation type="submission" date="2020-08" db="EMBL/GenBank/DDBJ databases">
        <title>Genomic Encyclopedia of Type Strains, Phase IV (KMG-IV): sequencing the most valuable type-strain genomes for metagenomic binning, comparative biology and taxonomic classification.</title>
        <authorList>
            <person name="Goeker M."/>
        </authorList>
    </citation>
    <scope>NUCLEOTIDE SEQUENCE [LARGE SCALE GENOMIC DNA]</scope>
    <source>
        <strain evidence="1 2">DSM 44197</strain>
    </source>
</reference>
<evidence type="ECO:0000313" key="2">
    <source>
        <dbReference type="Proteomes" id="UP000572680"/>
    </source>
</evidence>
<dbReference type="AlphaFoldDB" id="A0A7W3QJ99"/>
<protein>
    <submittedName>
        <fullName evidence="1">Uncharacterized protein</fullName>
    </submittedName>
</protein>
<dbReference type="EMBL" id="JACJIA010000001">
    <property type="protein sequence ID" value="MBA8949135.1"/>
    <property type="molecule type" value="Genomic_DNA"/>
</dbReference>
<keyword evidence="2" id="KW-1185">Reference proteome</keyword>